<dbReference type="EMBL" id="JACRIW010000054">
    <property type="protein sequence ID" value="MBI5169456.1"/>
    <property type="molecule type" value="Genomic_DNA"/>
</dbReference>
<dbReference type="PANTHER" id="PTHR34203">
    <property type="entry name" value="METHYLTRANSFERASE, FKBM FAMILY PROTEIN"/>
    <property type="match status" value="1"/>
</dbReference>
<name>A0A933SBI3_UNCEI</name>
<dbReference type="Proteomes" id="UP000696931">
    <property type="component" value="Unassembled WGS sequence"/>
</dbReference>
<dbReference type="GO" id="GO:0008168">
    <property type="term" value="F:methyltransferase activity"/>
    <property type="evidence" value="ECO:0007669"/>
    <property type="project" value="UniProtKB-KW"/>
</dbReference>
<evidence type="ECO:0000259" key="1">
    <source>
        <dbReference type="Pfam" id="PF05050"/>
    </source>
</evidence>
<evidence type="ECO:0000313" key="3">
    <source>
        <dbReference type="Proteomes" id="UP000696931"/>
    </source>
</evidence>
<dbReference type="InterPro" id="IPR006342">
    <property type="entry name" value="FkbM_mtfrase"/>
</dbReference>
<dbReference type="NCBIfam" id="TIGR01444">
    <property type="entry name" value="fkbM_fam"/>
    <property type="match status" value="1"/>
</dbReference>
<feature type="domain" description="Methyltransferase FkbM" evidence="1">
    <location>
        <begin position="92"/>
        <end position="260"/>
    </location>
</feature>
<sequence>MRLDPALARFTRRVPRFRGWHRLLEPLRLHDVRAWTGRADRWIVIDDFEGALRMKLDRAAYMGSLIYWRGIHSFAEAAMVRRFLPGDGVFLDVGANQGELTLVAAHRAPRGRVYAFEPVPEWFARLEENVALNAFTHVRAFRLALSDTEGEVEMFASAAGHGDADYNEGLSSLHRSETRSVSVGSFPTLPLDAFAAREGLDRIDLIKIDVEGAEERVLAGGRETLARLRPVLVLEWKPDALADAGTSGDGLLATLRALGYACFEVDPFARVREVPAGQRPRHDTLLARHASGR</sequence>
<keyword evidence="2" id="KW-0808">Transferase</keyword>
<evidence type="ECO:0000313" key="2">
    <source>
        <dbReference type="EMBL" id="MBI5169456.1"/>
    </source>
</evidence>
<dbReference type="InterPro" id="IPR029063">
    <property type="entry name" value="SAM-dependent_MTases_sf"/>
</dbReference>
<organism evidence="2 3">
    <name type="scientific">Eiseniibacteriota bacterium</name>
    <dbReference type="NCBI Taxonomy" id="2212470"/>
    <lineage>
        <taxon>Bacteria</taxon>
        <taxon>Candidatus Eiseniibacteriota</taxon>
    </lineage>
</organism>
<gene>
    <name evidence="2" type="ORF">HZA61_08215</name>
</gene>
<dbReference type="AlphaFoldDB" id="A0A933SBI3"/>
<dbReference type="Pfam" id="PF05050">
    <property type="entry name" value="Methyltransf_21"/>
    <property type="match status" value="1"/>
</dbReference>
<dbReference type="Gene3D" id="3.40.50.150">
    <property type="entry name" value="Vaccinia Virus protein VP39"/>
    <property type="match status" value="1"/>
</dbReference>
<accession>A0A933SBI3</accession>
<reference evidence="2" key="1">
    <citation type="submission" date="2020-07" db="EMBL/GenBank/DDBJ databases">
        <title>Huge and variable diversity of episymbiotic CPR bacteria and DPANN archaea in groundwater ecosystems.</title>
        <authorList>
            <person name="He C.Y."/>
            <person name="Keren R."/>
            <person name="Whittaker M."/>
            <person name="Farag I.F."/>
            <person name="Doudna J."/>
            <person name="Cate J.H.D."/>
            <person name="Banfield J.F."/>
        </authorList>
    </citation>
    <scope>NUCLEOTIDE SEQUENCE</scope>
    <source>
        <strain evidence="2">NC_groundwater_1813_Pr3_B-0.1um_71_17</strain>
    </source>
</reference>
<dbReference type="SUPFAM" id="SSF53335">
    <property type="entry name" value="S-adenosyl-L-methionine-dependent methyltransferases"/>
    <property type="match status" value="1"/>
</dbReference>
<proteinExistence type="predicted"/>
<dbReference type="InterPro" id="IPR052514">
    <property type="entry name" value="SAM-dependent_MTase"/>
</dbReference>
<protein>
    <submittedName>
        <fullName evidence="2">FkbM family methyltransferase</fullName>
    </submittedName>
</protein>
<comment type="caution">
    <text evidence="2">The sequence shown here is derived from an EMBL/GenBank/DDBJ whole genome shotgun (WGS) entry which is preliminary data.</text>
</comment>
<dbReference type="GO" id="GO:0032259">
    <property type="term" value="P:methylation"/>
    <property type="evidence" value="ECO:0007669"/>
    <property type="project" value="UniProtKB-KW"/>
</dbReference>
<keyword evidence="2" id="KW-0489">Methyltransferase</keyword>
<dbReference type="PANTHER" id="PTHR34203:SF15">
    <property type="entry name" value="SLL1173 PROTEIN"/>
    <property type="match status" value="1"/>
</dbReference>